<evidence type="ECO:0000313" key="2">
    <source>
        <dbReference type="Proteomes" id="UP000636938"/>
    </source>
</evidence>
<dbReference type="AlphaFoldDB" id="A0A8X8K3H0"/>
<proteinExistence type="predicted"/>
<accession>A0A8X8K3H0</accession>
<gene>
    <name evidence="1" type="ORF">H9654_00595</name>
</gene>
<comment type="caution">
    <text evidence="1">The sequence shown here is derived from an EMBL/GenBank/DDBJ whole genome shotgun (WGS) entry which is preliminary data.</text>
</comment>
<sequence length="63" mass="7312">MQPEVSSDLLRRARQAGRFMREAHKPRSSVPLFAMGIEGHLQRKEWEAGWDQRDYEMKLGVAA</sequence>
<reference evidence="1 2" key="1">
    <citation type="submission" date="2020-08" db="EMBL/GenBank/DDBJ databases">
        <title>A Genomic Blueprint of the Chicken Gut Microbiome.</title>
        <authorList>
            <person name="Gilroy R."/>
            <person name="Ravi A."/>
            <person name="Getino M."/>
            <person name="Pursley I."/>
            <person name="Horton D.L."/>
            <person name="Alikhan N.-F."/>
            <person name="Baker D."/>
            <person name="Gharbi K."/>
            <person name="Hall N."/>
            <person name="Watson M."/>
            <person name="Adriaenssens E.M."/>
            <person name="Foster-Nyarko E."/>
            <person name="Jarju S."/>
            <person name="Secka A."/>
            <person name="Antonio M."/>
            <person name="Oren A."/>
            <person name="Chaudhuri R."/>
            <person name="La Ragione R.M."/>
            <person name="Hildebrand F."/>
            <person name="Pallen M.J."/>
        </authorList>
    </citation>
    <scope>NUCLEOTIDE SEQUENCE [LARGE SCALE GENOMIC DNA]</scope>
    <source>
        <strain evidence="1 2">Sa5BUN4</strain>
    </source>
</reference>
<keyword evidence="2" id="KW-1185">Reference proteome</keyword>
<evidence type="ECO:0000313" key="1">
    <source>
        <dbReference type="EMBL" id="MBD7952691.1"/>
    </source>
</evidence>
<dbReference type="RefSeq" id="WP_191768184.1">
    <property type="nucleotide sequence ID" value="NZ_JACSQS010000001.1"/>
</dbReference>
<name>A0A8X8K3H0_9GAMM</name>
<protein>
    <submittedName>
        <fullName evidence="1">Uncharacterized protein</fullName>
    </submittedName>
</protein>
<dbReference type="EMBL" id="JACSQS010000001">
    <property type="protein sequence ID" value="MBD7952691.1"/>
    <property type="molecule type" value="Genomic_DNA"/>
</dbReference>
<organism evidence="1 2">
    <name type="scientific">Stenotrophomonas lacuserhaii</name>
    <dbReference type="NCBI Taxonomy" id="2760084"/>
    <lineage>
        <taxon>Bacteria</taxon>
        <taxon>Pseudomonadati</taxon>
        <taxon>Pseudomonadota</taxon>
        <taxon>Gammaproteobacteria</taxon>
        <taxon>Lysobacterales</taxon>
        <taxon>Lysobacteraceae</taxon>
        <taxon>Stenotrophomonas</taxon>
    </lineage>
</organism>
<dbReference type="Proteomes" id="UP000636938">
    <property type="component" value="Unassembled WGS sequence"/>
</dbReference>